<organism evidence="1 2">
    <name type="scientific">Herbaspirillum frisingense</name>
    <dbReference type="NCBI Taxonomy" id="92645"/>
    <lineage>
        <taxon>Bacteria</taxon>
        <taxon>Pseudomonadati</taxon>
        <taxon>Pseudomonadota</taxon>
        <taxon>Betaproteobacteria</taxon>
        <taxon>Burkholderiales</taxon>
        <taxon>Oxalobacteraceae</taxon>
        <taxon>Herbaspirillum</taxon>
    </lineage>
</organism>
<dbReference type="EMBL" id="WNDX01000039">
    <property type="protein sequence ID" value="KAF1044736.1"/>
    <property type="molecule type" value="Genomic_DNA"/>
</dbReference>
<dbReference type="Proteomes" id="UP000462435">
    <property type="component" value="Unassembled WGS sequence"/>
</dbReference>
<dbReference type="AlphaFoldDB" id="A0A7V8JUT3"/>
<evidence type="ECO:0000313" key="2">
    <source>
        <dbReference type="Proteomes" id="UP000462435"/>
    </source>
</evidence>
<gene>
    <name evidence="1" type="ORF">GAK35_01629</name>
</gene>
<evidence type="ECO:0000313" key="1">
    <source>
        <dbReference type="EMBL" id="KAF1044736.1"/>
    </source>
</evidence>
<sequence>MRSPQGQRELLARGSIIKHFSAVGVLGPLATSLASIATPFNPAWIPRAWNGAGHAATASDRWADPNDLRDILDHAGRRRHRECRRDDPHDDPTDISTLAASGGIFYAGYHKPVQARQLPGLQIAGPGTLHITAGNSVYQASVASIGSIGPLVSGDTRPGASVVVQAGMDPRVPGVGHVDPADFAQRYSEPANPAGAGPLADQPGTVVKTYEVELVNSWHNASATPALQRWLASTRCRVRSRGASCASCITRNCCRVGANTTTRSAPATAAICASARRPPRCSRPPADQACIRGDFGGPGIYESFMTNRSQRRRASSRNLCAA</sequence>
<accession>A0A7V8JUT3</accession>
<name>A0A7V8JUT3_9BURK</name>
<protein>
    <submittedName>
        <fullName evidence="1">Uncharacterized protein</fullName>
    </submittedName>
</protein>
<reference evidence="2" key="1">
    <citation type="journal article" date="2020" name="MBio">
        <title>Horizontal gene transfer to a defensive symbiont with a reduced genome amongst a multipartite beetle microbiome.</title>
        <authorList>
            <person name="Waterworth S.C."/>
            <person name="Florez L.V."/>
            <person name="Rees E.R."/>
            <person name="Hertweck C."/>
            <person name="Kaltenpoth M."/>
            <person name="Kwan J.C."/>
        </authorList>
    </citation>
    <scope>NUCLEOTIDE SEQUENCE [LARGE SCALE GENOMIC DNA]</scope>
</reference>
<comment type="caution">
    <text evidence="1">The sequence shown here is derived from an EMBL/GenBank/DDBJ whole genome shotgun (WGS) entry which is preliminary data.</text>
</comment>
<proteinExistence type="predicted"/>